<dbReference type="CDD" id="cd03360">
    <property type="entry name" value="LbH_AT_putative"/>
    <property type="match status" value="1"/>
</dbReference>
<feature type="binding site" evidence="4">
    <location>
        <position position="69"/>
    </location>
    <ligand>
        <name>substrate</name>
    </ligand>
</feature>
<dbReference type="InterPro" id="IPR041561">
    <property type="entry name" value="PglD_N"/>
</dbReference>
<evidence type="ECO:0000259" key="5">
    <source>
        <dbReference type="Pfam" id="PF17836"/>
    </source>
</evidence>
<dbReference type="InterPro" id="IPR001451">
    <property type="entry name" value="Hexapep"/>
</dbReference>
<sequence>MKIAIVGEGGHSKVIQDLISLLNGYEIVGIFDDKYNELELKEKHYIGPIKAINQFCSFFIDTKVIVAIGDNRIRKSIVSRLSLSGSTYITLIHPSAIVSQKATLGIGTVVMANAVINSDTYVGDHSIINTGAIVEHDNNIGDFAHISPNATLTGSVQVGDGTHIGAGATVIPNLTIGAWAKVGAGATVIHDIPDFSTAVGVPGKIVTKKMEV</sequence>
<dbReference type="STRING" id="930152.SAMN05216565_106231"/>
<feature type="site" description="Increases basicity of active site His" evidence="3">
    <location>
        <position position="137"/>
    </location>
</feature>
<protein>
    <submittedName>
        <fullName evidence="6">Acetyltransferase EpsM</fullName>
    </submittedName>
</protein>
<dbReference type="Gene3D" id="3.40.50.20">
    <property type="match status" value="1"/>
</dbReference>
<feature type="domain" description="PglD N-terminal" evidence="5">
    <location>
        <begin position="2"/>
        <end position="81"/>
    </location>
</feature>
<dbReference type="InterPro" id="IPR018357">
    <property type="entry name" value="Hexapep_transf_CS"/>
</dbReference>
<evidence type="ECO:0000256" key="2">
    <source>
        <dbReference type="ARBA" id="ARBA00022737"/>
    </source>
</evidence>
<dbReference type="OrthoDB" id="9794407at2"/>
<dbReference type="Pfam" id="PF00132">
    <property type="entry name" value="Hexapep"/>
    <property type="match status" value="1"/>
</dbReference>
<dbReference type="InterPro" id="IPR050179">
    <property type="entry name" value="Trans_hexapeptide_repeat"/>
</dbReference>
<keyword evidence="2" id="KW-0677">Repeat</keyword>
<dbReference type="InterPro" id="IPR020019">
    <property type="entry name" value="AcTrfase_PglD-like"/>
</dbReference>
<feature type="binding site" evidence="4">
    <location>
        <position position="145"/>
    </location>
    <ligand>
        <name>acetyl-CoA</name>
        <dbReference type="ChEBI" id="CHEBI:57288"/>
    </ligand>
</feature>
<gene>
    <name evidence="6" type="ORF">SAMN05216565_106231</name>
</gene>
<dbReference type="EMBL" id="FNJU01000006">
    <property type="protein sequence ID" value="SDP76773.1"/>
    <property type="molecule type" value="Genomic_DNA"/>
</dbReference>
<dbReference type="GO" id="GO:0016740">
    <property type="term" value="F:transferase activity"/>
    <property type="evidence" value="ECO:0007669"/>
    <property type="project" value="UniProtKB-KW"/>
</dbReference>
<evidence type="ECO:0000256" key="4">
    <source>
        <dbReference type="PIRSR" id="PIRSR620019-2"/>
    </source>
</evidence>
<dbReference type="NCBIfam" id="TIGR03570">
    <property type="entry name" value="NeuD_NnaD"/>
    <property type="match status" value="1"/>
</dbReference>
<reference evidence="7" key="1">
    <citation type="submission" date="2016-10" db="EMBL/GenBank/DDBJ databases">
        <authorList>
            <person name="Varghese N."/>
            <person name="Submissions S."/>
        </authorList>
    </citation>
    <scope>NUCLEOTIDE SEQUENCE [LARGE SCALE GENOMIC DNA]</scope>
    <source>
        <strain evidence="7">IBRC-M10078</strain>
    </source>
</reference>
<accession>A0A1H0VEM3</accession>
<organism evidence="6 7">
    <name type="scientific">Litchfieldia salsa</name>
    <dbReference type="NCBI Taxonomy" id="930152"/>
    <lineage>
        <taxon>Bacteria</taxon>
        <taxon>Bacillati</taxon>
        <taxon>Bacillota</taxon>
        <taxon>Bacilli</taxon>
        <taxon>Bacillales</taxon>
        <taxon>Bacillaceae</taxon>
        <taxon>Litchfieldia</taxon>
    </lineage>
</organism>
<dbReference type="Pfam" id="PF17836">
    <property type="entry name" value="PglD_N"/>
    <property type="match status" value="1"/>
</dbReference>
<keyword evidence="7" id="KW-1185">Reference proteome</keyword>
<dbReference type="AlphaFoldDB" id="A0A1H0VEM3"/>
<evidence type="ECO:0000313" key="6">
    <source>
        <dbReference type="EMBL" id="SDP76773.1"/>
    </source>
</evidence>
<dbReference type="PANTHER" id="PTHR43300:SF7">
    <property type="entry name" value="UDP-N-ACETYLBACILLOSAMINE N-ACETYLTRANSFERASE"/>
    <property type="match status" value="1"/>
</dbReference>
<dbReference type="Proteomes" id="UP000199159">
    <property type="component" value="Unassembled WGS sequence"/>
</dbReference>
<dbReference type="Gene3D" id="2.160.10.10">
    <property type="entry name" value="Hexapeptide repeat proteins"/>
    <property type="match status" value="1"/>
</dbReference>
<dbReference type="InterPro" id="IPR011004">
    <property type="entry name" value="Trimer_LpxA-like_sf"/>
</dbReference>
<dbReference type="SUPFAM" id="SSF51161">
    <property type="entry name" value="Trimeric LpxA-like enzymes"/>
    <property type="match status" value="1"/>
</dbReference>
<evidence type="ECO:0000256" key="1">
    <source>
        <dbReference type="ARBA" id="ARBA00022679"/>
    </source>
</evidence>
<evidence type="ECO:0000313" key="7">
    <source>
        <dbReference type="Proteomes" id="UP000199159"/>
    </source>
</evidence>
<keyword evidence="1 6" id="KW-0808">Transferase</keyword>
<name>A0A1H0VEM3_9BACI</name>
<feature type="active site" description="Proton acceptor" evidence="3">
    <location>
        <position position="136"/>
    </location>
</feature>
<evidence type="ECO:0000256" key="3">
    <source>
        <dbReference type="PIRSR" id="PIRSR620019-1"/>
    </source>
</evidence>
<dbReference type="RefSeq" id="WP_090855352.1">
    <property type="nucleotide sequence ID" value="NZ_FNJU01000006.1"/>
</dbReference>
<dbReference type="PROSITE" id="PS00101">
    <property type="entry name" value="HEXAPEP_TRANSFERASES"/>
    <property type="match status" value="1"/>
</dbReference>
<dbReference type="PANTHER" id="PTHR43300">
    <property type="entry name" value="ACETYLTRANSFERASE"/>
    <property type="match status" value="1"/>
</dbReference>
<proteinExistence type="predicted"/>